<protein>
    <submittedName>
        <fullName evidence="2">Putative GNAT family acetyltransferase</fullName>
    </submittedName>
</protein>
<name>A0A7W9HGV8_9PSEU</name>
<reference evidence="2 3" key="1">
    <citation type="submission" date="2020-08" db="EMBL/GenBank/DDBJ databases">
        <title>Sequencing the genomes of 1000 actinobacteria strains.</title>
        <authorList>
            <person name="Klenk H.-P."/>
        </authorList>
    </citation>
    <scope>NUCLEOTIDE SEQUENCE [LARGE SCALE GENOMIC DNA]</scope>
    <source>
        <strain evidence="2 3">DSM 45486</strain>
    </source>
</reference>
<evidence type="ECO:0000259" key="1">
    <source>
        <dbReference type="PROSITE" id="PS51729"/>
    </source>
</evidence>
<dbReference type="EMBL" id="JACHMO010000001">
    <property type="protein sequence ID" value="MBB5801726.1"/>
    <property type="molecule type" value="Genomic_DNA"/>
</dbReference>
<dbReference type="RefSeq" id="WP_184917936.1">
    <property type="nucleotide sequence ID" value="NZ_JACHMO010000001.1"/>
</dbReference>
<dbReference type="InterPro" id="IPR031165">
    <property type="entry name" value="GNAT_YJDJ"/>
</dbReference>
<keyword evidence="3" id="KW-1185">Reference proteome</keyword>
<evidence type="ECO:0000313" key="2">
    <source>
        <dbReference type="EMBL" id="MBB5801726.1"/>
    </source>
</evidence>
<dbReference type="Pfam" id="PF14542">
    <property type="entry name" value="Acetyltransf_CG"/>
    <property type="match status" value="1"/>
</dbReference>
<dbReference type="SUPFAM" id="SSF55729">
    <property type="entry name" value="Acyl-CoA N-acyltransferases (Nat)"/>
    <property type="match status" value="1"/>
</dbReference>
<dbReference type="Gene3D" id="3.40.630.30">
    <property type="match status" value="1"/>
</dbReference>
<dbReference type="Proteomes" id="UP000552097">
    <property type="component" value="Unassembled WGS sequence"/>
</dbReference>
<evidence type="ECO:0000313" key="3">
    <source>
        <dbReference type="Proteomes" id="UP000552097"/>
    </source>
</evidence>
<dbReference type="InterPro" id="IPR045057">
    <property type="entry name" value="Gcn5-rel_NAT"/>
</dbReference>
<feature type="domain" description="N-acetyltransferase" evidence="1">
    <location>
        <begin position="7"/>
        <end position="91"/>
    </location>
</feature>
<organism evidence="2 3">
    <name type="scientific">Saccharothrix ecbatanensis</name>
    <dbReference type="NCBI Taxonomy" id="1105145"/>
    <lineage>
        <taxon>Bacteria</taxon>
        <taxon>Bacillati</taxon>
        <taxon>Actinomycetota</taxon>
        <taxon>Actinomycetes</taxon>
        <taxon>Pseudonocardiales</taxon>
        <taxon>Pseudonocardiaceae</taxon>
        <taxon>Saccharothrix</taxon>
    </lineage>
</organism>
<dbReference type="CDD" id="cd04301">
    <property type="entry name" value="NAT_SF"/>
    <property type="match status" value="1"/>
</dbReference>
<proteinExistence type="predicted"/>
<gene>
    <name evidence="2" type="ORF">F4560_001494</name>
</gene>
<dbReference type="PANTHER" id="PTHR31435:SF10">
    <property type="entry name" value="BSR4717 PROTEIN"/>
    <property type="match status" value="1"/>
</dbReference>
<dbReference type="PANTHER" id="PTHR31435">
    <property type="entry name" value="PROTEIN NATD1"/>
    <property type="match status" value="1"/>
</dbReference>
<dbReference type="GO" id="GO:0016740">
    <property type="term" value="F:transferase activity"/>
    <property type="evidence" value="ECO:0007669"/>
    <property type="project" value="UniProtKB-KW"/>
</dbReference>
<dbReference type="AlphaFoldDB" id="A0A7W9HGV8"/>
<sequence>MTDVSVSDNPDQFRYEVRLDGELGGFAEYKLADGVVTFTHTEVAIEGKGLGSKLVRHALEDVRAKGLTVVAQCPFVRGYLEKHPELIEATDK</sequence>
<comment type="caution">
    <text evidence="2">The sequence shown here is derived from an EMBL/GenBank/DDBJ whole genome shotgun (WGS) entry which is preliminary data.</text>
</comment>
<keyword evidence="2" id="KW-0808">Transferase</keyword>
<dbReference type="PROSITE" id="PS51729">
    <property type="entry name" value="GNAT_YJDJ"/>
    <property type="match status" value="1"/>
</dbReference>
<dbReference type="InterPro" id="IPR016181">
    <property type="entry name" value="Acyl_CoA_acyltransferase"/>
</dbReference>
<accession>A0A7W9HGV8</accession>